<dbReference type="RefSeq" id="WP_117159866.1">
    <property type="nucleotide sequence ID" value="NZ_QVID01000002.1"/>
</dbReference>
<dbReference type="Gene3D" id="2.10.109.10">
    <property type="entry name" value="Umud Fragment, subunit A"/>
    <property type="match status" value="1"/>
</dbReference>
<evidence type="ECO:0000259" key="2">
    <source>
        <dbReference type="Pfam" id="PF00717"/>
    </source>
</evidence>
<dbReference type="Pfam" id="PF00717">
    <property type="entry name" value="Peptidase_S24"/>
    <property type="match status" value="1"/>
</dbReference>
<sequence>MEITTSGKLQKVKNRHAPEVSKQTGFPSAATHYLEAPIDLHKELMHNQDATFFIRVDGNGYTAFKIRHNDVLIVDRSLKAIPNRLALVVKNGEFLLIRISENPSEEYILWGVITYIIHNAL</sequence>
<reference evidence="3 4" key="1">
    <citation type="journal article" date="2007" name="Int. J. Syst. Evol. Microbiol.">
        <title>Marixanthomonas ophiurae gen. nov., sp. nov., a marine bacterium of the family Flavobacteriaceae isolated from a deep-sea brittle star.</title>
        <authorList>
            <person name="Romanenko L.A."/>
            <person name="Uchino M."/>
            <person name="Frolova G.M."/>
            <person name="Mikhailov V.V."/>
        </authorList>
    </citation>
    <scope>NUCLEOTIDE SEQUENCE [LARGE SCALE GENOMIC DNA]</scope>
    <source>
        <strain evidence="3 4">KMM 3046</strain>
    </source>
</reference>
<dbReference type="Proteomes" id="UP000261082">
    <property type="component" value="Unassembled WGS sequence"/>
</dbReference>
<gene>
    <name evidence="3" type="ORF">DZ858_11785</name>
</gene>
<organism evidence="3 4">
    <name type="scientific">Marixanthomonas ophiurae</name>
    <dbReference type="NCBI Taxonomy" id="387659"/>
    <lineage>
        <taxon>Bacteria</taxon>
        <taxon>Pseudomonadati</taxon>
        <taxon>Bacteroidota</taxon>
        <taxon>Flavobacteriia</taxon>
        <taxon>Flavobacteriales</taxon>
        <taxon>Flavobacteriaceae</taxon>
        <taxon>Marixanthomonas</taxon>
    </lineage>
</organism>
<evidence type="ECO:0000313" key="3">
    <source>
        <dbReference type="EMBL" id="RFN57917.1"/>
    </source>
</evidence>
<comment type="caution">
    <text evidence="3">The sequence shown here is derived from an EMBL/GenBank/DDBJ whole genome shotgun (WGS) entry which is preliminary data.</text>
</comment>
<name>A0A3E1Q703_9FLAO</name>
<feature type="domain" description="Peptidase S24/S26A/S26B/S26C" evidence="2">
    <location>
        <begin position="22"/>
        <end position="101"/>
    </location>
</feature>
<evidence type="ECO:0000256" key="1">
    <source>
        <dbReference type="SAM" id="MobiDB-lite"/>
    </source>
</evidence>
<accession>A0A3E1Q703</accession>
<dbReference type="OrthoDB" id="9787787at2"/>
<dbReference type="AlphaFoldDB" id="A0A3E1Q703"/>
<dbReference type="EMBL" id="QVID01000002">
    <property type="protein sequence ID" value="RFN57917.1"/>
    <property type="molecule type" value="Genomic_DNA"/>
</dbReference>
<dbReference type="InterPro" id="IPR015927">
    <property type="entry name" value="Peptidase_S24_S26A/B/C"/>
</dbReference>
<feature type="region of interest" description="Disordered" evidence="1">
    <location>
        <begin position="1"/>
        <end position="23"/>
    </location>
</feature>
<dbReference type="InterPro" id="IPR036286">
    <property type="entry name" value="LexA/Signal_pep-like_sf"/>
</dbReference>
<evidence type="ECO:0000313" key="4">
    <source>
        <dbReference type="Proteomes" id="UP000261082"/>
    </source>
</evidence>
<dbReference type="SUPFAM" id="SSF51306">
    <property type="entry name" value="LexA/Signal peptidase"/>
    <property type="match status" value="1"/>
</dbReference>
<keyword evidence="4" id="KW-1185">Reference proteome</keyword>
<protein>
    <submittedName>
        <fullName evidence="3">Peptidase S24</fullName>
    </submittedName>
</protein>
<proteinExistence type="predicted"/>